<name>A0ABS0UJ55_9PSED</name>
<keyword evidence="1" id="KW-1133">Transmembrane helix</keyword>
<protein>
    <submittedName>
        <fullName evidence="2">Uncharacterized protein</fullName>
    </submittedName>
</protein>
<sequence length="50" mass="5258">MILKGGGCSLISGLMLTIYLAAAFGYYPGSIVGTGMCAFCFETARKAVRF</sequence>
<gene>
    <name evidence="2" type="ORF">YA0852_13955</name>
</gene>
<keyword evidence="1" id="KW-0472">Membrane</keyword>
<feature type="transmembrane region" description="Helical" evidence="1">
    <location>
        <begin position="7"/>
        <end position="27"/>
    </location>
</feature>
<reference evidence="2 3" key="1">
    <citation type="submission" date="2020-12" db="EMBL/GenBank/DDBJ databases">
        <title>Comparative genomic insights into the epidemiology and virulence of plant pathogenic Pseudomonads from Turkey.</title>
        <authorList>
            <person name="Dillon M."/>
            <person name="Ruiz-Bedoya T."/>
            <person name="Bendalovic-Torma C."/>
            <person name="Guttman K.M."/>
            <person name="Kwak H."/>
            <person name="Middleton M.A."/>
            <person name="Wang P.W."/>
            <person name="Horuz S."/>
            <person name="Aysan Y."/>
            <person name="Guttman D.S."/>
        </authorList>
    </citation>
    <scope>NUCLEOTIDE SEQUENCE [LARGE SCALE GENOMIC DNA]</scope>
    <source>
        <strain evidence="2 3">S5_IA_2b</strain>
    </source>
</reference>
<proteinExistence type="predicted"/>
<keyword evidence="3" id="KW-1185">Reference proteome</keyword>
<accession>A0ABS0UJ55</accession>
<keyword evidence="1" id="KW-0812">Transmembrane</keyword>
<dbReference type="Proteomes" id="UP000648914">
    <property type="component" value="Unassembled WGS sequence"/>
</dbReference>
<evidence type="ECO:0000313" key="3">
    <source>
        <dbReference type="Proteomes" id="UP000648914"/>
    </source>
</evidence>
<organism evidence="2 3">
    <name type="scientific">Pseudomonas synxantha</name>
    <dbReference type="NCBI Taxonomy" id="47883"/>
    <lineage>
        <taxon>Bacteria</taxon>
        <taxon>Pseudomonadati</taxon>
        <taxon>Pseudomonadota</taxon>
        <taxon>Gammaproteobacteria</taxon>
        <taxon>Pseudomonadales</taxon>
        <taxon>Pseudomonadaceae</taxon>
        <taxon>Pseudomonas</taxon>
    </lineage>
</organism>
<comment type="caution">
    <text evidence="2">The sequence shown here is derived from an EMBL/GenBank/DDBJ whole genome shotgun (WGS) entry which is preliminary data.</text>
</comment>
<evidence type="ECO:0000313" key="2">
    <source>
        <dbReference type="EMBL" id="MBI6565196.1"/>
    </source>
</evidence>
<evidence type="ECO:0000256" key="1">
    <source>
        <dbReference type="SAM" id="Phobius"/>
    </source>
</evidence>
<dbReference type="EMBL" id="JAEILG010000028">
    <property type="protein sequence ID" value="MBI6565196.1"/>
    <property type="molecule type" value="Genomic_DNA"/>
</dbReference>